<dbReference type="EMBL" id="JAOCDG010000003">
    <property type="protein sequence ID" value="MDH0687083.1"/>
    <property type="molecule type" value="Genomic_DNA"/>
</dbReference>
<evidence type="ECO:0000313" key="2">
    <source>
        <dbReference type="Proteomes" id="UP001161139"/>
    </source>
</evidence>
<evidence type="ECO:0000313" key="1">
    <source>
        <dbReference type="EMBL" id="MDH0687083.1"/>
    </source>
</evidence>
<reference evidence="1" key="1">
    <citation type="submission" date="2022-09" db="EMBL/GenBank/DDBJ databases">
        <title>Intensive care unit water sources are persistently colonized with multi-drug resistant bacteria and are the site of extensive horizontal gene transfer of antibiotic resistance genes.</title>
        <authorList>
            <person name="Diorio-Toth L."/>
        </authorList>
    </citation>
    <scope>NUCLEOTIDE SEQUENCE</scope>
    <source>
        <strain evidence="1">GD03864</strain>
    </source>
</reference>
<comment type="caution">
    <text evidence="1">The sequence shown here is derived from an EMBL/GenBank/DDBJ whole genome shotgun (WGS) entry which is preliminary data.</text>
</comment>
<organism evidence="1 2">
    <name type="scientific">Stutzerimonas stutzeri</name>
    <name type="common">Pseudomonas stutzeri</name>
    <dbReference type="NCBI Taxonomy" id="316"/>
    <lineage>
        <taxon>Bacteria</taxon>
        <taxon>Pseudomonadati</taxon>
        <taxon>Pseudomonadota</taxon>
        <taxon>Gammaproteobacteria</taxon>
        <taxon>Pseudomonadales</taxon>
        <taxon>Pseudomonadaceae</taxon>
        <taxon>Stutzerimonas</taxon>
    </lineage>
</organism>
<dbReference type="Proteomes" id="UP001161139">
    <property type="component" value="Unassembled WGS sequence"/>
</dbReference>
<accession>A0ABD4XW50</accession>
<evidence type="ECO:0008006" key="3">
    <source>
        <dbReference type="Google" id="ProtNLM"/>
    </source>
</evidence>
<dbReference type="AlphaFoldDB" id="A0ABD4XW50"/>
<name>A0ABD4XW50_STUST</name>
<proteinExistence type="predicted"/>
<sequence>MNHPIQPLVVDSQGTLRFKSNAIVSYLLDNGGIDMNMLACKDFSAEDREQFAQLTGYSLSGFGELSYVRMETYAAAALMAETGASEAQARIAYLEEELASLRNALREPVARLYGIHPGDIPEQP</sequence>
<protein>
    <recommendedName>
        <fullName evidence="3">Glutathione S-transferase</fullName>
    </recommendedName>
</protein>
<gene>
    <name evidence="1" type="ORF">N5D09_03145</name>
</gene>
<dbReference type="RefSeq" id="WP_279649034.1">
    <property type="nucleotide sequence ID" value="NZ_JAOCDG010000003.1"/>
</dbReference>